<sequence length="268" mass="30433">MSEKPYFFAVVGDVHGHFFKMIEMLTGWEAATGNRLRYVLQVGDIEPHRGREDADSMDAPEKYRQAGDFRFFYRGEAQIPWPMVFIGGNHEPNAWLEQHPRGAELIPGFHYLGRSGVFTLPDGLVVAGLSGIYRPSVWPDNRPAWSPEMTLPCKDLIGFTRGDIHRLIDLLDVSPDFLLLHDWPVGIDHVEGLITEPRGNQPARDLAEALQPRFIFCGHLHRKHRTVLPYRNGAMSRVACMRAVYQGWESLAIFEGNDGEIREVNATQ</sequence>
<dbReference type="RefSeq" id="WP_207858414.1">
    <property type="nucleotide sequence ID" value="NZ_JAFREP010000007.1"/>
</dbReference>
<keyword evidence="3" id="KW-1185">Reference proteome</keyword>
<gene>
    <name evidence="2" type="ORF">J3U88_09705</name>
</gene>
<comment type="caution">
    <text evidence="2">The sequence shown here is derived from an EMBL/GenBank/DDBJ whole genome shotgun (WGS) entry which is preliminary data.</text>
</comment>
<dbReference type="EMBL" id="JAFREP010000007">
    <property type="protein sequence ID" value="MBO1318735.1"/>
    <property type="molecule type" value="Genomic_DNA"/>
</dbReference>
<dbReference type="PANTHER" id="PTHR12849">
    <property type="entry name" value="RNA LARIAT DEBRANCHING ENZYME"/>
    <property type="match status" value="1"/>
</dbReference>
<proteinExistence type="predicted"/>
<evidence type="ECO:0000259" key="1">
    <source>
        <dbReference type="Pfam" id="PF00149"/>
    </source>
</evidence>
<dbReference type="Gene3D" id="3.60.21.10">
    <property type="match status" value="1"/>
</dbReference>
<organism evidence="2 3">
    <name type="scientific">Acanthopleuribacter pedis</name>
    <dbReference type="NCBI Taxonomy" id="442870"/>
    <lineage>
        <taxon>Bacteria</taxon>
        <taxon>Pseudomonadati</taxon>
        <taxon>Acidobacteriota</taxon>
        <taxon>Holophagae</taxon>
        <taxon>Acanthopleuribacterales</taxon>
        <taxon>Acanthopleuribacteraceae</taxon>
        <taxon>Acanthopleuribacter</taxon>
    </lineage>
</organism>
<dbReference type="GO" id="GO:0008419">
    <property type="term" value="F:RNA lariat debranching enzyme activity"/>
    <property type="evidence" value="ECO:0007669"/>
    <property type="project" value="TreeGrafter"/>
</dbReference>
<dbReference type="Proteomes" id="UP000664417">
    <property type="component" value="Unassembled WGS sequence"/>
</dbReference>
<dbReference type="Pfam" id="PF00149">
    <property type="entry name" value="Metallophos"/>
    <property type="match status" value="1"/>
</dbReference>
<dbReference type="SUPFAM" id="SSF56300">
    <property type="entry name" value="Metallo-dependent phosphatases"/>
    <property type="match status" value="1"/>
</dbReference>
<evidence type="ECO:0000313" key="2">
    <source>
        <dbReference type="EMBL" id="MBO1318735.1"/>
    </source>
</evidence>
<feature type="domain" description="Calcineurin-like phosphoesterase" evidence="1">
    <location>
        <begin position="8"/>
        <end position="222"/>
    </location>
</feature>
<dbReference type="InterPro" id="IPR029052">
    <property type="entry name" value="Metallo-depent_PP-like"/>
</dbReference>
<evidence type="ECO:0000313" key="3">
    <source>
        <dbReference type="Proteomes" id="UP000664417"/>
    </source>
</evidence>
<dbReference type="GO" id="GO:0000398">
    <property type="term" value="P:mRNA splicing, via spliceosome"/>
    <property type="evidence" value="ECO:0007669"/>
    <property type="project" value="TreeGrafter"/>
</dbReference>
<accession>A0A8J7Q3T0</accession>
<dbReference type="PANTHER" id="PTHR12849:SF0">
    <property type="entry name" value="LARIAT DEBRANCHING ENZYME"/>
    <property type="match status" value="1"/>
</dbReference>
<name>A0A8J7Q3T0_9BACT</name>
<dbReference type="AlphaFoldDB" id="A0A8J7Q3T0"/>
<reference evidence="2" key="1">
    <citation type="submission" date="2021-03" db="EMBL/GenBank/DDBJ databases">
        <authorList>
            <person name="Wang G."/>
        </authorList>
    </citation>
    <scope>NUCLEOTIDE SEQUENCE</scope>
    <source>
        <strain evidence="2">KCTC 12899</strain>
    </source>
</reference>
<protein>
    <submittedName>
        <fullName evidence="2">Metallophosphoesterase</fullName>
    </submittedName>
</protein>
<dbReference type="InterPro" id="IPR004843">
    <property type="entry name" value="Calcineurin-like_PHP"/>
</dbReference>